<protein>
    <submittedName>
        <fullName evidence="1">Uncharacterized protein</fullName>
    </submittedName>
</protein>
<dbReference type="AlphaFoldDB" id="A0A2P6SNS9"/>
<dbReference type="Proteomes" id="UP000238479">
    <property type="component" value="Chromosome 1"/>
</dbReference>
<dbReference type="EMBL" id="PDCK01000039">
    <property type="protein sequence ID" value="PRQ60319.1"/>
    <property type="molecule type" value="Genomic_DNA"/>
</dbReference>
<reference evidence="1 2" key="1">
    <citation type="journal article" date="2018" name="Nat. Genet.">
        <title>The Rosa genome provides new insights in the design of modern roses.</title>
        <authorList>
            <person name="Bendahmane M."/>
        </authorList>
    </citation>
    <scope>NUCLEOTIDE SEQUENCE [LARGE SCALE GENOMIC DNA]</scope>
    <source>
        <strain evidence="2">cv. Old Blush</strain>
    </source>
</reference>
<dbReference type="Gramene" id="PRQ60319">
    <property type="protein sequence ID" value="PRQ60319"/>
    <property type="gene ID" value="RchiOBHm_Chr1g0379881"/>
</dbReference>
<accession>A0A2P6SNS9</accession>
<proteinExistence type="predicted"/>
<organism evidence="1 2">
    <name type="scientific">Rosa chinensis</name>
    <name type="common">China rose</name>
    <dbReference type="NCBI Taxonomy" id="74649"/>
    <lineage>
        <taxon>Eukaryota</taxon>
        <taxon>Viridiplantae</taxon>
        <taxon>Streptophyta</taxon>
        <taxon>Embryophyta</taxon>
        <taxon>Tracheophyta</taxon>
        <taxon>Spermatophyta</taxon>
        <taxon>Magnoliopsida</taxon>
        <taxon>eudicotyledons</taxon>
        <taxon>Gunneridae</taxon>
        <taxon>Pentapetalae</taxon>
        <taxon>rosids</taxon>
        <taxon>fabids</taxon>
        <taxon>Rosales</taxon>
        <taxon>Rosaceae</taxon>
        <taxon>Rosoideae</taxon>
        <taxon>Rosoideae incertae sedis</taxon>
        <taxon>Rosa</taxon>
    </lineage>
</organism>
<evidence type="ECO:0000313" key="1">
    <source>
        <dbReference type="EMBL" id="PRQ60319.1"/>
    </source>
</evidence>
<gene>
    <name evidence="1" type="ORF">RchiOBHm_Chr1g0379881</name>
</gene>
<evidence type="ECO:0000313" key="2">
    <source>
        <dbReference type="Proteomes" id="UP000238479"/>
    </source>
</evidence>
<comment type="caution">
    <text evidence="1">The sequence shown here is derived from an EMBL/GenBank/DDBJ whole genome shotgun (WGS) entry which is preliminary data.</text>
</comment>
<keyword evidence="2" id="KW-1185">Reference proteome</keyword>
<sequence>MIIFAMPNLLLIPCPPSTNLFRMKTWYLQPSMALVLTISCFVLLSRRNLLSLTLQSCVPGFFPLTLLNLAPLIPLRSLLSIIKAKFLPVVTIAPTLAEIFPETVAPTVGAPTVVVHLRLRLPFLRNRCPCPL</sequence>
<name>A0A2P6SNS9_ROSCH</name>